<dbReference type="OrthoDB" id="275936at2759"/>
<name>A0A484G3W3_COLOR</name>
<dbReference type="GO" id="GO:0005739">
    <property type="term" value="C:mitochondrion"/>
    <property type="evidence" value="ECO:0007669"/>
    <property type="project" value="TreeGrafter"/>
</dbReference>
<dbReference type="Proteomes" id="UP000014480">
    <property type="component" value="Unassembled WGS sequence"/>
</dbReference>
<reference evidence="2" key="1">
    <citation type="journal article" date="2013" name="New Phytol.">
        <title>Comparative genomic and transcriptomic analyses reveal the hemibiotrophic stage shift of Colletotrichum fungi.</title>
        <authorList>
            <person name="Gan P."/>
            <person name="Ikeda K."/>
            <person name="Irieda H."/>
            <person name="Narusaka M."/>
            <person name="O'Connell R.J."/>
            <person name="Narusaka Y."/>
            <person name="Takano Y."/>
            <person name="Kubo Y."/>
            <person name="Shirasu K."/>
        </authorList>
    </citation>
    <scope>NUCLEOTIDE SEQUENCE [LARGE SCALE GENOMIC DNA]</scope>
    <source>
        <strain evidence="2">104-T / ATCC 96160 / CBS 514.97 / LARS 414 / MAFF 240422</strain>
    </source>
</reference>
<dbReference type="InterPro" id="IPR038781">
    <property type="entry name" value="C365.16-ike"/>
</dbReference>
<sequence length="345" mass="37561">MIPTPRDLRSRSEGRIVNRLGVGCPIRAGFYPQLWEKQGRIQQTTVIYLSMSPTPGWDIVWPSSMDIVKTGPDHEPCSFWGQLAGDVTAGAISAVLISPAVTILDRAVVERTSTGRPLIRGLRSQLSSALRRPRSFFLAKPLGIVWALYAGTYITANAATTLAERYDGPTAASTATFASTFLVNVPLGVWKDVRFAEIFGSGVSSETAPKTVSAPRRLPRAATAAFLVRDAVTIFGSFTLPTWVAGAIPDDVTSSPHAKAMLTQLTVPVVSQVVASPIHLVALDYYDRQQKLPLRSRMAKTREHVPSTIVMRCIRIIPAFSVGCVANLEFRLFFQKFWGSLGGSE</sequence>
<comment type="caution">
    <text evidence="1">The sequence shown here is derived from an EMBL/GenBank/DDBJ whole genome shotgun (WGS) entry which is preliminary data.</text>
</comment>
<evidence type="ECO:0000313" key="1">
    <source>
        <dbReference type="EMBL" id="TDZ25309.1"/>
    </source>
</evidence>
<evidence type="ECO:0000313" key="2">
    <source>
        <dbReference type="Proteomes" id="UP000014480"/>
    </source>
</evidence>
<gene>
    <name evidence="1" type="ORF">Cob_v001628</name>
</gene>
<dbReference type="STRING" id="1213857.A0A484G3W3"/>
<dbReference type="AlphaFoldDB" id="A0A484G3W3"/>
<dbReference type="PANTHER" id="PTHR37845:SF1">
    <property type="entry name" value="SEQUENCE ORPHAN"/>
    <property type="match status" value="1"/>
</dbReference>
<dbReference type="EMBL" id="AMCV02000002">
    <property type="protein sequence ID" value="TDZ25309.1"/>
    <property type="molecule type" value="Genomic_DNA"/>
</dbReference>
<reference evidence="2" key="2">
    <citation type="journal article" date="2019" name="Mol. Plant Microbe Interact.">
        <title>Genome sequence resources for four phytopathogenic fungi from the Colletotrichum orbiculare species complex.</title>
        <authorList>
            <person name="Gan P."/>
            <person name="Tsushima A."/>
            <person name="Narusaka M."/>
            <person name="Narusaka Y."/>
            <person name="Takano Y."/>
            <person name="Kubo Y."/>
            <person name="Shirasu K."/>
        </authorList>
    </citation>
    <scope>GENOME REANNOTATION</scope>
    <source>
        <strain evidence="2">104-T / ATCC 96160 / CBS 514.97 / LARS 414 / MAFF 240422</strain>
    </source>
</reference>
<proteinExistence type="predicted"/>
<organism evidence="1 2">
    <name type="scientific">Colletotrichum orbiculare (strain 104-T / ATCC 96160 / CBS 514.97 / LARS 414 / MAFF 240422)</name>
    <name type="common">Cucumber anthracnose fungus</name>
    <name type="synonym">Colletotrichum lagenarium</name>
    <dbReference type="NCBI Taxonomy" id="1213857"/>
    <lineage>
        <taxon>Eukaryota</taxon>
        <taxon>Fungi</taxon>
        <taxon>Dikarya</taxon>
        <taxon>Ascomycota</taxon>
        <taxon>Pezizomycotina</taxon>
        <taxon>Sordariomycetes</taxon>
        <taxon>Hypocreomycetidae</taxon>
        <taxon>Glomerellales</taxon>
        <taxon>Glomerellaceae</taxon>
        <taxon>Colletotrichum</taxon>
        <taxon>Colletotrichum orbiculare species complex</taxon>
    </lineage>
</organism>
<protein>
    <submittedName>
        <fullName evidence="1">Membrane protein</fullName>
    </submittedName>
</protein>
<keyword evidence="2" id="KW-1185">Reference proteome</keyword>
<accession>A0A484G3W3</accession>
<dbReference type="PANTHER" id="PTHR37845">
    <property type="entry name" value="SEQUENCE ORPHAN"/>
    <property type="match status" value="1"/>
</dbReference>